<feature type="domain" description="Integrase catalytic" evidence="8">
    <location>
        <begin position="1757"/>
        <end position="1917"/>
    </location>
</feature>
<dbReference type="InterPro" id="IPR025165">
    <property type="entry name" value="DUF4100"/>
</dbReference>
<feature type="region of interest" description="Disordered" evidence="7">
    <location>
        <begin position="564"/>
        <end position="635"/>
    </location>
</feature>
<name>A0ABD3HA60_9MARC</name>
<feature type="region of interest" description="Disordered" evidence="7">
    <location>
        <begin position="1"/>
        <end position="21"/>
    </location>
</feature>
<dbReference type="Proteomes" id="UP001633002">
    <property type="component" value="Unassembled WGS sequence"/>
</dbReference>
<evidence type="ECO:0000256" key="6">
    <source>
        <dbReference type="SAM" id="Coils"/>
    </source>
</evidence>
<evidence type="ECO:0000256" key="1">
    <source>
        <dbReference type="ARBA" id="ARBA00022679"/>
    </source>
</evidence>
<dbReference type="Pfam" id="PF13352">
    <property type="entry name" value="DUF4100"/>
    <property type="match status" value="1"/>
</dbReference>
<dbReference type="InterPro" id="IPR043502">
    <property type="entry name" value="DNA/RNA_pol_sf"/>
</dbReference>
<dbReference type="Pfam" id="PF17921">
    <property type="entry name" value="Integrase_H2C2"/>
    <property type="match status" value="1"/>
</dbReference>
<dbReference type="EMBL" id="JBJQOH010000004">
    <property type="protein sequence ID" value="KAL3688397.1"/>
    <property type="molecule type" value="Genomic_DNA"/>
</dbReference>
<dbReference type="PANTHER" id="PTHR37984">
    <property type="entry name" value="PROTEIN CBG26694"/>
    <property type="match status" value="1"/>
</dbReference>
<keyword evidence="5" id="KW-0511">Multifunctional enzyme</keyword>
<dbReference type="FunFam" id="1.10.340.70:FF:000001">
    <property type="entry name" value="Retrovirus-related Pol polyprotein from transposon gypsy-like Protein"/>
    <property type="match status" value="1"/>
</dbReference>
<keyword evidence="2" id="KW-0548">Nucleotidyltransferase</keyword>
<evidence type="ECO:0000313" key="9">
    <source>
        <dbReference type="EMBL" id="KAL3688397.1"/>
    </source>
</evidence>
<proteinExistence type="predicted"/>
<dbReference type="InterPro" id="IPR000477">
    <property type="entry name" value="RT_dom"/>
</dbReference>
<keyword evidence="6" id="KW-0175">Coiled coil</keyword>
<evidence type="ECO:0000256" key="4">
    <source>
        <dbReference type="ARBA" id="ARBA00022759"/>
    </source>
</evidence>
<dbReference type="Gene3D" id="1.10.340.70">
    <property type="match status" value="1"/>
</dbReference>
<evidence type="ECO:0000313" key="10">
    <source>
        <dbReference type="Proteomes" id="UP001633002"/>
    </source>
</evidence>
<dbReference type="InterPro" id="IPR043128">
    <property type="entry name" value="Rev_trsase/Diguanyl_cyclase"/>
</dbReference>
<dbReference type="GO" id="GO:0004519">
    <property type="term" value="F:endonuclease activity"/>
    <property type="evidence" value="ECO:0007669"/>
    <property type="project" value="UniProtKB-KW"/>
</dbReference>
<dbReference type="InterPro" id="IPR050951">
    <property type="entry name" value="Retrovirus_Pol_polyprotein"/>
</dbReference>
<evidence type="ECO:0000256" key="5">
    <source>
        <dbReference type="ARBA" id="ARBA00023268"/>
    </source>
</evidence>
<evidence type="ECO:0000256" key="7">
    <source>
        <dbReference type="SAM" id="MobiDB-lite"/>
    </source>
</evidence>
<comment type="caution">
    <text evidence="9">The sequence shown here is derived from an EMBL/GenBank/DDBJ whole genome shotgun (WGS) entry which is preliminary data.</text>
</comment>
<evidence type="ECO:0000256" key="3">
    <source>
        <dbReference type="ARBA" id="ARBA00022722"/>
    </source>
</evidence>
<sequence length="2056" mass="229887">MASSTSVGASTSADATGSGAGVAGSGAGAGAGAAGFGVGAAGSTATGTGTAGIGVTGVDSTGSTVPPGVVPPMDATGILQALATLIRQQPMGEMRSTKALQSVVRKLGRFDGREVSHYLREYRGELVLAKVSDTETVANFELVVEPELRDRVREIARRFIVVLGGWELFERAMKEEFLEEDTERITRRTFLDWVERRPGLTMGLNELFREFDRRYGQLLFRERLTLETRRTELLLRAADDMSADRLCFMLADRAAEGGISSEWARVQEAVSILTRQRRAMGHYAVQDVQHRYGLPHGAQPLPVTTGHIPQTYGFAPVSVPFPVPAVPVQMPVAHMPPPIVLPQVPAPVPMVPPMGVPQAPAGGPNGNQVQQNAIDDLTRQLRDLRVEMAGLRRGPAFAADGRPRNFGPRQCIWCDSPDHLRAECGELAVAVREGIVHYRDGRLHLTASGQPLATRFGRGGMRTLIPAPVGGAAAAVDVGDQHRIADVLAGHLDYSGVACPVTHEDAYRGRETPRSMEELRRGAQAFRRTTGWEDPVDLASVQAYLNTGKHVHWADDAIVEEKRRRDATDLDTGVPEGVAHRVLRRRAGELESGTPSTSRAPPPAPGPMEGVQKSAEKPTGRRATPQEKGKSPAYKLKSDIESAVDIRSIFENQILNAKFEFTLRDLLGIAKKELHDLLIDVVKRKRQALSEEPTSQVIGAADEDFGLGEVFSSEVADYESEFEHVALVAPSAADIDDLEEDEMLNHTPDSHFTESHWARATTQTKVKLEGLAEPIMALVDHGSEINIMTREVWERGQWPIEKDHGWALRSANNERSQMYGACPNVRVKIGDVEVDQHFFVHSTASFPVILGQPYITAVRMETKVMNDGSHFARIRSLDGSRAVQFLTVRANHERNRKKLSNGVLVECEGSLEVVQKTGGLHSVQSLREGLVSVSGDGWSCFQSLEKMCRAEKKRVKAVTSQLSTSGVLEGDEQISGVFEEVAGVHTIWDWFEEVSEQLLENSKEFVVIPVHSRAVYEEISSILRYLPHPRLVCGSSLVECWCGLQQEAEVHAKYKAVAKKVKPMAVQLPANSQQQVQRVTNEPILRNPQCVGHKFTRETLEQLQIGGGEFLNSAEKRVFEAMIQRHGKAFSFAAEEIGCADPGIVAPMIIFTVPHVPWDMRPIPVPRAMLPKVIDLLKEKVRMGILEPSMAPYSSRWFTVPKKSGALRFIQDLQPANSVTIRNLGMGPIVDEVADAFAGRAIYSIGDLYSGYDQFQLALESRDLTTIRTPLGLMRMCTLPQGATNSVAHMQNAMHKVLRDFVPEVTIPFVDDIPIMGCVVEEKDDSITAESCRKFVSDHIRDVERILTRLEEVHLTLSGAKSRFGVSEILVVGHLCGAFGRRPNPEKVDALARMKDCQSVSEVRRFLGSCVFYRMSVPHYAHLADPLYALLRKGVRFVWREEQSMAMKRLKEVLKSSHCLRPLNYNCGRPIIVTVDTSPKAVGWAVGQDDAEGVRFATRFGARILTQTQRDYPQVKRELWGVLTALKVDKDFLIGVYVVLETDCLPLLGMIANCNTPDITMLRWIAYIRSMNPELRHIAGKKNVVADMLSRARYADEEEMFAAAEEEELRDTWCQAGEQDVDMGVLPFREELYTGRLREIGLYLSTLERQESWSDADFKEIRKKAYGYLLKDGYLWKRPKRRDGAVVRVVDDGETKQKLLAEFHDTLWAGHRGVWATYMKIKERYWWRGLYRDVESFVRSCLHCQFYSKVRYRDGMVPTFPPSIHFRWVLDLVMMPLGLWGLKYLVLAREDLSNYVEGRALRSKSTESICRFVLEDIVCRYGSVGSLRADRGDLDSGDARAFFQRYGVKLKLTSAYNPEGIGKSERGHPPIVHALVKACNGKRREWPRLLPFALWADRTTHCSTTGYMPVELMLGQKPIMPVEDDIPTWASIPWKDNLDRDSLLALRIIQLERREEDLLDAQEKLKAARLKNKARFDKTHRLRPKPIQAGDWVLVYDSSLENQHSTVRKFSRRWFGPYVVLAVHDNATYSLRELDGTPLRIQVAGKRVKLFRRRGI</sequence>
<keyword evidence="3" id="KW-0540">Nuclease</keyword>
<organism evidence="9 10">
    <name type="scientific">Riccia sorocarpa</name>
    <dbReference type="NCBI Taxonomy" id="122646"/>
    <lineage>
        <taxon>Eukaryota</taxon>
        <taxon>Viridiplantae</taxon>
        <taxon>Streptophyta</taxon>
        <taxon>Embryophyta</taxon>
        <taxon>Marchantiophyta</taxon>
        <taxon>Marchantiopsida</taxon>
        <taxon>Marchantiidae</taxon>
        <taxon>Marchantiales</taxon>
        <taxon>Ricciaceae</taxon>
        <taxon>Riccia</taxon>
    </lineage>
</organism>
<dbReference type="GO" id="GO:0016779">
    <property type="term" value="F:nucleotidyltransferase activity"/>
    <property type="evidence" value="ECO:0007669"/>
    <property type="project" value="UniProtKB-KW"/>
</dbReference>
<dbReference type="Gene3D" id="3.30.420.10">
    <property type="entry name" value="Ribonuclease H-like superfamily/Ribonuclease H"/>
    <property type="match status" value="1"/>
</dbReference>
<dbReference type="SUPFAM" id="SSF53098">
    <property type="entry name" value="Ribonuclease H-like"/>
    <property type="match status" value="1"/>
</dbReference>
<dbReference type="InterPro" id="IPR041588">
    <property type="entry name" value="Integrase_H2C2"/>
</dbReference>
<dbReference type="InterPro" id="IPR041577">
    <property type="entry name" value="RT_RNaseH_2"/>
</dbReference>
<feature type="compositionally biased region" description="Basic and acidic residues" evidence="7">
    <location>
        <begin position="614"/>
        <end position="635"/>
    </location>
</feature>
<dbReference type="PROSITE" id="PS50994">
    <property type="entry name" value="INTEGRASE"/>
    <property type="match status" value="1"/>
</dbReference>
<keyword evidence="4" id="KW-0255">Endonuclease</keyword>
<accession>A0ABD3HA60</accession>
<keyword evidence="1" id="KW-0808">Transferase</keyword>
<dbReference type="InterPro" id="IPR036397">
    <property type="entry name" value="RNaseH_sf"/>
</dbReference>
<gene>
    <name evidence="9" type="ORF">R1sor_014706</name>
</gene>
<dbReference type="Pfam" id="PF00078">
    <property type="entry name" value="RVT_1"/>
    <property type="match status" value="1"/>
</dbReference>
<dbReference type="Gene3D" id="3.10.10.10">
    <property type="entry name" value="HIV Type 1 Reverse Transcriptase, subunit A, domain 1"/>
    <property type="match status" value="1"/>
</dbReference>
<dbReference type="PANTHER" id="PTHR37984:SF5">
    <property type="entry name" value="PROTEIN NYNRIN-LIKE"/>
    <property type="match status" value="1"/>
</dbReference>
<feature type="compositionally biased region" description="Low complexity" evidence="7">
    <location>
        <begin position="1"/>
        <end position="17"/>
    </location>
</feature>
<dbReference type="SUPFAM" id="SSF56672">
    <property type="entry name" value="DNA/RNA polymerases"/>
    <property type="match status" value="1"/>
</dbReference>
<dbReference type="Gene3D" id="2.40.70.10">
    <property type="entry name" value="Acid Proteases"/>
    <property type="match status" value="1"/>
</dbReference>
<dbReference type="Gene3D" id="3.30.70.270">
    <property type="match status" value="2"/>
</dbReference>
<keyword evidence="10" id="KW-1185">Reference proteome</keyword>
<dbReference type="InterPro" id="IPR021109">
    <property type="entry name" value="Peptidase_aspartic_dom_sf"/>
</dbReference>
<dbReference type="Pfam" id="PF17919">
    <property type="entry name" value="RT_RNaseH_2"/>
    <property type="match status" value="1"/>
</dbReference>
<keyword evidence="4" id="KW-0378">Hydrolase</keyword>
<feature type="coiled-coil region" evidence="6">
    <location>
        <begin position="367"/>
        <end position="394"/>
    </location>
</feature>
<dbReference type="CDD" id="cd00303">
    <property type="entry name" value="retropepsin_like"/>
    <property type="match status" value="1"/>
</dbReference>
<evidence type="ECO:0000259" key="8">
    <source>
        <dbReference type="PROSITE" id="PS50994"/>
    </source>
</evidence>
<dbReference type="CDD" id="cd01647">
    <property type="entry name" value="RT_LTR"/>
    <property type="match status" value="1"/>
</dbReference>
<dbReference type="InterPro" id="IPR001584">
    <property type="entry name" value="Integrase_cat-core"/>
</dbReference>
<evidence type="ECO:0000256" key="2">
    <source>
        <dbReference type="ARBA" id="ARBA00022695"/>
    </source>
</evidence>
<protein>
    <recommendedName>
        <fullName evidence="8">Integrase catalytic domain-containing protein</fullName>
    </recommendedName>
</protein>
<reference evidence="9 10" key="1">
    <citation type="submission" date="2024-09" db="EMBL/GenBank/DDBJ databases">
        <title>Chromosome-scale assembly of Riccia sorocarpa.</title>
        <authorList>
            <person name="Paukszto L."/>
        </authorList>
    </citation>
    <scope>NUCLEOTIDE SEQUENCE [LARGE SCALE GENOMIC DNA]</scope>
    <source>
        <strain evidence="9">LP-2024</strain>
        <tissue evidence="9">Aerial parts of the thallus</tissue>
    </source>
</reference>
<dbReference type="FunFam" id="3.30.70.270:FF:000020">
    <property type="entry name" value="Transposon Tf2-6 polyprotein-like Protein"/>
    <property type="match status" value="1"/>
</dbReference>
<dbReference type="InterPro" id="IPR012337">
    <property type="entry name" value="RNaseH-like_sf"/>
</dbReference>